<dbReference type="RefSeq" id="WP_145934733.1">
    <property type="nucleotide sequence ID" value="NZ_BNAV01000002.1"/>
</dbReference>
<dbReference type="SUPFAM" id="SSF56801">
    <property type="entry name" value="Acetyl-CoA synthetase-like"/>
    <property type="match status" value="1"/>
</dbReference>
<reference evidence="3" key="1">
    <citation type="journal article" date="2014" name="Int. J. Syst. Evol. Microbiol.">
        <title>Complete genome sequence of Corynebacterium casei LMG S-19264T (=DSM 44701T), isolated from a smear-ripened cheese.</title>
        <authorList>
            <consortium name="US DOE Joint Genome Institute (JGI-PGF)"/>
            <person name="Walter F."/>
            <person name="Albersmeier A."/>
            <person name="Kalinowski J."/>
            <person name="Ruckert C."/>
        </authorList>
    </citation>
    <scope>NUCLEOTIDE SEQUENCE</scope>
    <source>
        <strain evidence="3">CGMCC 4.7679</strain>
    </source>
</reference>
<name>A0A8H9IY29_9PSEU</name>
<dbReference type="PANTHER" id="PTHR45527:SF1">
    <property type="entry name" value="FATTY ACID SYNTHASE"/>
    <property type="match status" value="1"/>
</dbReference>
<dbReference type="GO" id="GO:0031177">
    <property type="term" value="F:phosphopantetheine binding"/>
    <property type="evidence" value="ECO:0007669"/>
    <property type="project" value="TreeGrafter"/>
</dbReference>
<dbReference type="GO" id="GO:0005737">
    <property type="term" value="C:cytoplasm"/>
    <property type="evidence" value="ECO:0007669"/>
    <property type="project" value="TreeGrafter"/>
</dbReference>
<keyword evidence="4" id="KW-1185">Reference proteome</keyword>
<dbReference type="InterPro" id="IPR042099">
    <property type="entry name" value="ANL_N_sf"/>
</dbReference>
<dbReference type="PROSITE" id="PS00455">
    <property type="entry name" value="AMP_BINDING"/>
    <property type="match status" value="1"/>
</dbReference>
<feature type="domain" description="AMP-dependent synthetase/ligase" evidence="1">
    <location>
        <begin position="5"/>
        <end position="349"/>
    </location>
</feature>
<dbReference type="GO" id="GO:0043041">
    <property type="term" value="P:amino acid activation for nonribosomal peptide biosynthetic process"/>
    <property type="evidence" value="ECO:0007669"/>
    <property type="project" value="TreeGrafter"/>
</dbReference>
<dbReference type="GO" id="GO:0044550">
    <property type="term" value="P:secondary metabolite biosynthetic process"/>
    <property type="evidence" value="ECO:0007669"/>
    <property type="project" value="TreeGrafter"/>
</dbReference>
<dbReference type="Gene3D" id="3.40.50.12780">
    <property type="entry name" value="N-terminal domain of ligase-like"/>
    <property type="match status" value="1"/>
</dbReference>
<dbReference type="InterPro" id="IPR020845">
    <property type="entry name" value="AMP-binding_CS"/>
</dbReference>
<comment type="caution">
    <text evidence="3">The sequence shown here is derived from an EMBL/GenBank/DDBJ whole genome shotgun (WGS) entry which is preliminary data.</text>
</comment>
<reference evidence="3" key="2">
    <citation type="submission" date="2020-09" db="EMBL/GenBank/DDBJ databases">
        <authorList>
            <person name="Sun Q."/>
            <person name="Zhou Y."/>
        </authorList>
    </citation>
    <scope>NUCLEOTIDE SEQUENCE</scope>
    <source>
        <strain evidence="3">CGMCC 4.7679</strain>
    </source>
</reference>
<gene>
    <name evidence="3" type="ORF">GCM10017566_22370</name>
</gene>
<dbReference type="Proteomes" id="UP000658656">
    <property type="component" value="Unassembled WGS sequence"/>
</dbReference>
<dbReference type="InterPro" id="IPR045851">
    <property type="entry name" value="AMP-bd_C_sf"/>
</dbReference>
<dbReference type="PANTHER" id="PTHR45527">
    <property type="entry name" value="NONRIBOSOMAL PEPTIDE SYNTHETASE"/>
    <property type="match status" value="1"/>
</dbReference>
<feature type="domain" description="AMP-binding enzyme C-terminal" evidence="2">
    <location>
        <begin position="415"/>
        <end position="486"/>
    </location>
</feature>
<evidence type="ECO:0000313" key="3">
    <source>
        <dbReference type="EMBL" id="GHF48580.1"/>
    </source>
</evidence>
<dbReference type="AlphaFoldDB" id="A0A8H9IY29"/>
<dbReference type="Pfam" id="PF00501">
    <property type="entry name" value="AMP-binding"/>
    <property type="match status" value="1"/>
</dbReference>
<dbReference type="InterPro" id="IPR025110">
    <property type="entry name" value="AMP-bd_C"/>
</dbReference>
<dbReference type="Gene3D" id="3.30.300.30">
    <property type="match status" value="1"/>
</dbReference>
<proteinExistence type="predicted"/>
<evidence type="ECO:0000313" key="4">
    <source>
        <dbReference type="Proteomes" id="UP000658656"/>
    </source>
</evidence>
<dbReference type="EMBL" id="BNAV01000002">
    <property type="protein sequence ID" value="GHF48580.1"/>
    <property type="molecule type" value="Genomic_DNA"/>
</dbReference>
<dbReference type="Pfam" id="PF13193">
    <property type="entry name" value="AMP-binding_C"/>
    <property type="match status" value="1"/>
</dbReference>
<evidence type="ECO:0000259" key="2">
    <source>
        <dbReference type="Pfam" id="PF13193"/>
    </source>
</evidence>
<accession>A0A8H9IY29</accession>
<sequence>MYDWFAASARRYPREVALEVEDRIVTYEELRVEAERMAKRLLPESRDAAPARIGLLAERSLFAYAGYLAIASLGATVVPLNPRFPPVRNAAVVKAAGVRYVLSQEEPPAVSLPARMVEPSVDRPVRERDPVPGPDDFCYILFTSGSTGRPKGVPISHRNLAAYLDHIWCRYALRPGDRVTQTFDLTFDLSVFDLFATWSAGATLVVPDRTDLLAPARFVARRRITHWFSVPSVVSFAMRLRALPPDSMPTLRWSLFCGEPLTVAQARAWQTAASNSVLENLYGPTELTLSCSRYRLSRRELENDRSAGEVLPIGDLHPGLEQLVLDEESRPNTEGELCVRGPQRFPGYLDPADNIGRFVRWDGGEAQVLTDPAQPSERWWYRTGDRVRVSNQGLVHLGRLDQQVKVRGYRVELGEVESALRSEAGVTDAVAFLAEDGDNSAIEAVCAGEDLRPESLMAGLRQRLPEYMVPSAVTVLPRLPLSANGKIDRRALTKKRGGCAAGGSASEDQA</sequence>
<dbReference type="OrthoDB" id="3243414at2"/>
<dbReference type="InterPro" id="IPR000873">
    <property type="entry name" value="AMP-dep_synth/lig_dom"/>
</dbReference>
<protein>
    <submittedName>
        <fullName evidence="3">Amino acid adenylation protein</fullName>
    </submittedName>
</protein>
<organism evidence="3 4">
    <name type="scientific">Amycolatopsis bartoniae</name>
    <dbReference type="NCBI Taxonomy" id="941986"/>
    <lineage>
        <taxon>Bacteria</taxon>
        <taxon>Bacillati</taxon>
        <taxon>Actinomycetota</taxon>
        <taxon>Actinomycetes</taxon>
        <taxon>Pseudonocardiales</taxon>
        <taxon>Pseudonocardiaceae</taxon>
        <taxon>Amycolatopsis</taxon>
    </lineage>
</organism>
<evidence type="ECO:0000259" key="1">
    <source>
        <dbReference type="Pfam" id="PF00501"/>
    </source>
</evidence>